<name>A0ABV1D5G3_9FIRM</name>
<comment type="caution">
    <text evidence="1">The sequence shown here is derived from an EMBL/GenBank/DDBJ whole genome shotgun (WGS) entry which is preliminary data.</text>
</comment>
<evidence type="ECO:0008006" key="3">
    <source>
        <dbReference type="Google" id="ProtNLM"/>
    </source>
</evidence>
<dbReference type="EMBL" id="JBBMFM010000038">
    <property type="protein sequence ID" value="MEQ2425649.1"/>
    <property type="molecule type" value="Genomic_DNA"/>
</dbReference>
<evidence type="ECO:0000313" key="2">
    <source>
        <dbReference type="Proteomes" id="UP001454086"/>
    </source>
</evidence>
<dbReference type="RefSeq" id="WP_040382177.1">
    <property type="nucleotide sequence ID" value="NZ_JBBMFM010000038.1"/>
</dbReference>
<evidence type="ECO:0000313" key="1">
    <source>
        <dbReference type="EMBL" id="MEQ2425649.1"/>
    </source>
</evidence>
<accession>A0ABV1D5G3</accession>
<gene>
    <name evidence="1" type="ORF">WMQ36_11735</name>
</gene>
<proteinExistence type="predicted"/>
<sequence>MKKSREEYRAWICSIRKRCGMDLDEFGASLCHYVRDRTVGEEVCRPFLGRMVQLWECGQNQCKNIETFLALALVEYCGTIDAAPCISQEERQARYDHVRKRMLEFHGKELYVRNLNHVLLVGAIRGLYSLRDVIDKRKELNERLRGSKLSLGQKRDNSVKFMTVIIEPRIMHAATYEEMEAIIMEHKDYFLGGRVVGERMKKRYGEIHGLNREFGFKEAVCLYAPRFKNSFSHLFMEDVAISRGWLLEFCIRMRMGREEINEVLKDARMEPLSDEKEHTESLIQPYGEMGVGSKMWFAALEQEARTRVRHGLMPEEDTVFLRRYADIYGLPFHMKVLAAAVSCLHILERNQEYQYPADFYLERILQNGEMVSFLNAFWEECRAYDGEDEDDGGRERWIAGRLLGEASERVYMLDEQEIFTGLGRLKSTYKKRAQDCLEESAPYYRMPEEKGVFLTPAEFKEAEAQYTCAAVLYSIFTGRLWNGRYCEPEPEESRKMKAGCFDLYYFLKALWEAYLDKKPLVRAGEGYRIKLPSGKPVGPRFDDEGITGALMEALAIMAGNPDYCPESFQ</sequence>
<protein>
    <recommendedName>
        <fullName evidence="3">PH domain-containing protein</fullName>
    </recommendedName>
</protein>
<dbReference type="Proteomes" id="UP001454086">
    <property type="component" value="Unassembled WGS sequence"/>
</dbReference>
<organism evidence="1 2">
    <name type="scientific">Enterocloster hominis</name>
    <name type="common">ex Hitch et al. 2024</name>
    <dbReference type="NCBI Taxonomy" id="1917870"/>
    <lineage>
        <taxon>Bacteria</taxon>
        <taxon>Bacillati</taxon>
        <taxon>Bacillota</taxon>
        <taxon>Clostridia</taxon>
        <taxon>Lachnospirales</taxon>
        <taxon>Lachnospiraceae</taxon>
        <taxon>Enterocloster</taxon>
    </lineage>
</organism>
<keyword evidence="2" id="KW-1185">Reference proteome</keyword>
<reference evidence="1 2" key="1">
    <citation type="submission" date="2024-03" db="EMBL/GenBank/DDBJ databases">
        <title>Human intestinal bacterial collection.</title>
        <authorList>
            <person name="Pauvert C."/>
            <person name="Hitch T.C.A."/>
            <person name="Clavel T."/>
        </authorList>
    </citation>
    <scope>NUCLEOTIDE SEQUENCE [LARGE SCALE GENOMIC DNA]</scope>
    <source>
        <strain evidence="1 2">CLA-SR-H021</strain>
    </source>
</reference>